<proteinExistence type="predicted"/>
<gene>
    <name evidence="2" type="ORF">C8N24_5605</name>
</gene>
<accession>A0A660L7N2</accession>
<comment type="caution">
    <text evidence="2">The sequence shown here is derived from an EMBL/GenBank/DDBJ whole genome shotgun (WGS) entry which is preliminary data.</text>
</comment>
<evidence type="ECO:0000313" key="2">
    <source>
        <dbReference type="EMBL" id="RKQ87580.1"/>
    </source>
</evidence>
<dbReference type="Proteomes" id="UP000278962">
    <property type="component" value="Unassembled WGS sequence"/>
</dbReference>
<sequence length="121" mass="14024">MHSPDSNWLSRALKRSSRPSEDDLHHCAACGKDYVNPVEWEPVTPEAWWMQLRCGECHVWREVTVTNRVAERFDVELDRRADLIHRALAKLDREHMAQQVETMIGALRHGLIEPADFARPA</sequence>
<name>A0A660L7N2_9ACTN</name>
<evidence type="ECO:0000256" key="1">
    <source>
        <dbReference type="SAM" id="MobiDB-lite"/>
    </source>
</evidence>
<evidence type="ECO:0000313" key="3">
    <source>
        <dbReference type="Proteomes" id="UP000278962"/>
    </source>
</evidence>
<protein>
    <submittedName>
        <fullName evidence="2">Uncharacterized protein</fullName>
    </submittedName>
</protein>
<dbReference type="EMBL" id="RBIL01000002">
    <property type="protein sequence ID" value="RKQ87580.1"/>
    <property type="molecule type" value="Genomic_DNA"/>
</dbReference>
<dbReference type="OrthoDB" id="9844705at2"/>
<feature type="region of interest" description="Disordered" evidence="1">
    <location>
        <begin position="1"/>
        <end position="23"/>
    </location>
</feature>
<organism evidence="2 3">
    <name type="scientific">Solirubrobacter pauli</name>
    <dbReference type="NCBI Taxonomy" id="166793"/>
    <lineage>
        <taxon>Bacteria</taxon>
        <taxon>Bacillati</taxon>
        <taxon>Actinomycetota</taxon>
        <taxon>Thermoleophilia</taxon>
        <taxon>Solirubrobacterales</taxon>
        <taxon>Solirubrobacteraceae</taxon>
        <taxon>Solirubrobacter</taxon>
    </lineage>
</organism>
<keyword evidence="3" id="KW-1185">Reference proteome</keyword>
<reference evidence="2 3" key="1">
    <citation type="submission" date="2018-10" db="EMBL/GenBank/DDBJ databases">
        <title>Genomic Encyclopedia of Archaeal and Bacterial Type Strains, Phase II (KMG-II): from individual species to whole genera.</title>
        <authorList>
            <person name="Goeker M."/>
        </authorList>
    </citation>
    <scope>NUCLEOTIDE SEQUENCE [LARGE SCALE GENOMIC DNA]</scope>
    <source>
        <strain evidence="2 3">DSM 14954</strain>
    </source>
</reference>
<dbReference type="RefSeq" id="WP_121256265.1">
    <property type="nucleotide sequence ID" value="NZ_RBIL01000002.1"/>
</dbReference>
<dbReference type="AlphaFoldDB" id="A0A660L7N2"/>